<dbReference type="EMBL" id="HF935309">
    <property type="protein sequence ID" value="CCX29678.1"/>
    <property type="molecule type" value="Genomic_DNA"/>
</dbReference>
<feature type="compositionally biased region" description="Basic and acidic residues" evidence="1">
    <location>
        <begin position="76"/>
        <end position="86"/>
    </location>
</feature>
<reference evidence="2 3" key="1">
    <citation type="journal article" date="2013" name="PLoS Genet.">
        <title>The genome and development-dependent transcriptomes of Pyronema confluens: a window into fungal evolution.</title>
        <authorList>
            <person name="Traeger S."/>
            <person name="Altegoer F."/>
            <person name="Freitag M."/>
            <person name="Gabaldon T."/>
            <person name="Kempken F."/>
            <person name="Kumar A."/>
            <person name="Marcet-Houben M."/>
            <person name="Poggeler S."/>
            <person name="Stajich J.E."/>
            <person name="Nowrousian M."/>
        </authorList>
    </citation>
    <scope>NUCLEOTIDE SEQUENCE [LARGE SCALE GENOMIC DNA]</scope>
    <source>
        <strain evidence="3">CBS 100304</strain>
        <tissue evidence="2">Vegetative mycelium</tissue>
    </source>
</reference>
<dbReference type="Proteomes" id="UP000018144">
    <property type="component" value="Unassembled WGS sequence"/>
</dbReference>
<evidence type="ECO:0000313" key="2">
    <source>
        <dbReference type="EMBL" id="CCX29678.1"/>
    </source>
</evidence>
<organism evidence="2 3">
    <name type="scientific">Pyronema omphalodes (strain CBS 100304)</name>
    <name type="common">Pyronema confluens</name>
    <dbReference type="NCBI Taxonomy" id="1076935"/>
    <lineage>
        <taxon>Eukaryota</taxon>
        <taxon>Fungi</taxon>
        <taxon>Dikarya</taxon>
        <taxon>Ascomycota</taxon>
        <taxon>Pezizomycotina</taxon>
        <taxon>Pezizomycetes</taxon>
        <taxon>Pezizales</taxon>
        <taxon>Pyronemataceae</taxon>
        <taxon>Pyronema</taxon>
    </lineage>
</organism>
<protein>
    <submittedName>
        <fullName evidence="2">Uncharacterized protein</fullName>
    </submittedName>
</protein>
<evidence type="ECO:0000256" key="1">
    <source>
        <dbReference type="SAM" id="MobiDB-lite"/>
    </source>
</evidence>
<sequence>MLPPDRRIRCIRSADMTACARYGLGQDVIQVSSFCGFFGRVNMLTGRNTLSIPVAGIWESRIEKVSTYRQRVQTEIKASGKEDDRTRQRRTGWKRNKSQHAWNLGPVGRIGTFYPSDTDWRYWSEQSAFFGYRRHWTPTNCMIRLTVMPDKLQTVRVVINSFDVPPQVHPPEFRRLKVTCRRMKYILGHQTPPGTLGMGWSAVNNQARNHSPEYLSWSAVKPELPSIIHRMVRKMNHQTKYIPIRISHCQRDGIYHSGRPDSMMPMLFTLIAAVFFRLLQQQLL</sequence>
<name>U4LCS4_PYROM</name>
<accession>U4LCS4</accession>
<gene>
    <name evidence="2" type="ORF">PCON_06339</name>
</gene>
<evidence type="ECO:0000313" key="3">
    <source>
        <dbReference type="Proteomes" id="UP000018144"/>
    </source>
</evidence>
<feature type="compositionally biased region" description="Basic residues" evidence="1">
    <location>
        <begin position="87"/>
        <end position="97"/>
    </location>
</feature>
<keyword evidence="3" id="KW-1185">Reference proteome</keyword>
<dbReference type="AlphaFoldDB" id="U4LCS4"/>
<proteinExistence type="predicted"/>
<feature type="region of interest" description="Disordered" evidence="1">
    <location>
        <begin position="76"/>
        <end position="97"/>
    </location>
</feature>